<evidence type="ECO:0000313" key="13">
    <source>
        <dbReference type="EMBL" id="RSU02022.1"/>
    </source>
</evidence>
<dbReference type="AlphaFoldDB" id="A0A430A5E6"/>
<dbReference type="Gene3D" id="1.20.1530.20">
    <property type="match status" value="1"/>
</dbReference>
<dbReference type="PANTHER" id="PTHR43562">
    <property type="entry name" value="NAPA-TYPE SODIUM/HYDROGEN ANTIPORTER"/>
    <property type="match status" value="1"/>
</dbReference>
<evidence type="ECO:0000259" key="12">
    <source>
        <dbReference type="Pfam" id="PF00999"/>
    </source>
</evidence>
<sequence length="390" mass="42118">MLEELLIALIVILLGTKLAGHLCQLINVPAVIGELLVGILVGPAVLQLVHPSDMIHVFSQIGVILLMFLAGLESDLDLLKKYLKPSVSVAIMGILLPLVLCGVVGSLFNLSLMSSLFLGIVFSATSVSISVQVLRDYRRLDSQEGSVILGAAVVDDIVVVLLVSIFSTVLNMEGNFSLSPAFFWDLLGKKLLFFVVVYLVAKFAIQPILKFSKRIIATEAETAIALVLCFAFAVMSEMLGMSDVIGAFFMGLMLSRQPAKEQIEKRVVTIGYALFIPVFFVSIGLDIQFSAFKEHGLFILVLSVAAIVSKLVGGYISARTSKIDRHKAWIVGAGMVSRGEMALIIVQMGKTLGLVTGSIYSAIVVAIIIATLVSPLLIKFFVEREQKLSV</sequence>
<accession>A0A430A5E6</accession>
<evidence type="ECO:0000256" key="7">
    <source>
        <dbReference type="ARBA" id="ARBA00023053"/>
    </source>
</evidence>
<organism evidence="13 14">
    <name type="scientific">Vagococcus fessus</name>
    <dbReference type="NCBI Taxonomy" id="120370"/>
    <lineage>
        <taxon>Bacteria</taxon>
        <taxon>Bacillati</taxon>
        <taxon>Bacillota</taxon>
        <taxon>Bacilli</taxon>
        <taxon>Lactobacillales</taxon>
        <taxon>Enterococcaceae</taxon>
        <taxon>Vagococcus</taxon>
    </lineage>
</organism>
<dbReference type="InterPro" id="IPR006153">
    <property type="entry name" value="Cation/H_exchanger_TM"/>
</dbReference>
<feature type="domain" description="Cation/H+ exchanger transmembrane" evidence="12">
    <location>
        <begin position="13"/>
        <end position="383"/>
    </location>
</feature>
<evidence type="ECO:0000313" key="14">
    <source>
        <dbReference type="Proteomes" id="UP000287101"/>
    </source>
</evidence>
<dbReference type="Pfam" id="PF00999">
    <property type="entry name" value="Na_H_Exchanger"/>
    <property type="match status" value="1"/>
</dbReference>
<evidence type="ECO:0000256" key="10">
    <source>
        <dbReference type="ARBA" id="ARBA00023201"/>
    </source>
</evidence>
<evidence type="ECO:0000256" key="9">
    <source>
        <dbReference type="ARBA" id="ARBA00023136"/>
    </source>
</evidence>
<feature type="transmembrane region" description="Helical" evidence="11">
    <location>
        <begin position="55"/>
        <end position="74"/>
    </location>
</feature>
<evidence type="ECO:0000256" key="5">
    <source>
        <dbReference type="ARBA" id="ARBA00022692"/>
    </source>
</evidence>
<protein>
    <submittedName>
        <fullName evidence="13">Sodium:proton antiporter</fullName>
    </submittedName>
</protein>
<evidence type="ECO:0000256" key="8">
    <source>
        <dbReference type="ARBA" id="ARBA00023065"/>
    </source>
</evidence>
<name>A0A430A5E6_9ENTE</name>
<evidence type="ECO:0000256" key="6">
    <source>
        <dbReference type="ARBA" id="ARBA00022989"/>
    </source>
</evidence>
<dbReference type="GO" id="GO:1902600">
    <property type="term" value="P:proton transmembrane transport"/>
    <property type="evidence" value="ECO:0007669"/>
    <property type="project" value="InterPro"/>
</dbReference>
<reference evidence="13 14" key="1">
    <citation type="submission" date="2017-05" db="EMBL/GenBank/DDBJ databases">
        <title>Vagococcus spp. assemblies.</title>
        <authorList>
            <person name="Gulvik C.A."/>
        </authorList>
    </citation>
    <scope>NUCLEOTIDE SEQUENCE [LARGE SCALE GENOMIC DNA]</scope>
    <source>
        <strain evidence="13 14">CCUG 41755</strain>
    </source>
</reference>
<dbReference type="InterPro" id="IPR038770">
    <property type="entry name" value="Na+/solute_symporter_sf"/>
</dbReference>
<feature type="transmembrane region" description="Helical" evidence="11">
    <location>
        <begin position="114"/>
        <end position="134"/>
    </location>
</feature>
<feature type="transmembrane region" description="Helical" evidence="11">
    <location>
        <begin position="30"/>
        <end position="49"/>
    </location>
</feature>
<feature type="transmembrane region" description="Helical" evidence="11">
    <location>
        <begin position="86"/>
        <end position="108"/>
    </location>
</feature>
<dbReference type="Proteomes" id="UP000287101">
    <property type="component" value="Unassembled WGS sequence"/>
</dbReference>
<comment type="caution">
    <text evidence="13">The sequence shown here is derived from an EMBL/GenBank/DDBJ whole genome shotgun (WGS) entry which is preliminary data.</text>
</comment>
<evidence type="ECO:0000256" key="2">
    <source>
        <dbReference type="ARBA" id="ARBA00005551"/>
    </source>
</evidence>
<gene>
    <name evidence="13" type="ORF">CBF31_09670</name>
</gene>
<keyword evidence="9 11" id="KW-0472">Membrane</keyword>
<keyword evidence="14" id="KW-1185">Reference proteome</keyword>
<feature type="transmembrane region" description="Helical" evidence="11">
    <location>
        <begin position="267"/>
        <end position="285"/>
    </location>
</feature>
<evidence type="ECO:0000256" key="1">
    <source>
        <dbReference type="ARBA" id="ARBA00004141"/>
    </source>
</evidence>
<feature type="transmembrane region" description="Helical" evidence="11">
    <location>
        <begin position="297"/>
        <end position="316"/>
    </location>
</feature>
<feature type="transmembrane region" description="Helical" evidence="11">
    <location>
        <begin position="191"/>
        <end position="209"/>
    </location>
</feature>
<keyword evidence="5 11" id="KW-0812">Transmembrane</keyword>
<dbReference type="GO" id="GO:0006814">
    <property type="term" value="P:sodium ion transport"/>
    <property type="evidence" value="ECO:0007669"/>
    <property type="project" value="UniProtKB-KW"/>
</dbReference>
<evidence type="ECO:0000256" key="11">
    <source>
        <dbReference type="SAM" id="Phobius"/>
    </source>
</evidence>
<feature type="transmembrane region" description="Helical" evidence="11">
    <location>
        <begin position="6"/>
        <end position="23"/>
    </location>
</feature>
<keyword evidence="6 11" id="KW-1133">Transmembrane helix</keyword>
<keyword evidence="4" id="KW-0050">Antiport</keyword>
<dbReference type="GO" id="GO:0016020">
    <property type="term" value="C:membrane"/>
    <property type="evidence" value="ECO:0007669"/>
    <property type="project" value="UniProtKB-SubCell"/>
</dbReference>
<feature type="transmembrane region" description="Helical" evidence="11">
    <location>
        <begin position="146"/>
        <end position="171"/>
    </location>
</feature>
<feature type="transmembrane region" description="Helical" evidence="11">
    <location>
        <begin position="359"/>
        <end position="382"/>
    </location>
</feature>
<dbReference type="PANTHER" id="PTHR43562:SF3">
    <property type="entry name" value="SODIUM ION_PROTON EXCHANGER (EUROFUNG)"/>
    <property type="match status" value="1"/>
</dbReference>
<keyword evidence="7" id="KW-0915">Sodium</keyword>
<keyword evidence="8" id="KW-0406">Ion transport</keyword>
<keyword evidence="3" id="KW-0813">Transport</keyword>
<dbReference type="RefSeq" id="WP_126832494.1">
    <property type="nucleotide sequence ID" value="NZ_CBCRYB010000005.1"/>
</dbReference>
<dbReference type="GO" id="GO:0015297">
    <property type="term" value="F:antiporter activity"/>
    <property type="evidence" value="ECO:0007669"/>
    <property type="project" value="UniProtKB-KW"/>
</dbReference>
<keyword evidence="10" id="KW-0739">Sodium transport</keyword>
<proteinExistence type="inferred from homology"/>
<evidence type="ECO:0000256" key="4">
    <source>
        <dbReference type="ARBA" id="ARBA00022449"/>
    </source>
</evidence>
<comment type="subcellular location">
    <subcellularLocation>
        <location evidence="1">Membrane</location>
        <topology evidence="1">Multi-pass membrane protein</topology>
    </subcellularLocation>
</comment>
<dbReference type="EMBL" id="NGJY01000004">
    <property type="protein sequence ID" value="RSU02022.1"/>
    <property type="molecule type" value="Genomic_DNA"/>
</dbReference>
<comment type="similarity">
    <text evidence="2">Belongs to the monovalent cation:proton antiporter 2 (CPA2) transporter (TC 2.A.37) family.</text>
</comment>
<evidence type="ECO:0000256" key="3">
    <source>
        <dbReference type="ARBA" id="ARBA00022448"/>
    </source>
</evidence>
<dbReference type="OrthoDB" id="9793589at2"/>